<dbReference type="InterPro" id="IPR024516">
    <property type="entry name" value="Mce_C"/>
</dbReference>
<dbReference type="NCBIfam" id="TIGR00996">
    <property type="entry name" value="Mtu_fam_mce"/>
    <property type="match status" value="1"/>
</dbReference>
<dbReference type="AlphaFoldDB" id="A0A7K0BT40"/>
<feature type="domain" description="Mammalian cell entry C-terminal" evidence="3">
    <location>
        <begin position="124"/>
        <end position="346"/>
    </location>
</feature>
<dbReference type="OrthoDB" id="3460188at2"/>
<evidence type="ECO:0000259" key="3">
    <source>
        <dbReference type="Pfam" id="PF11887"/>
    </source>
</evidence>
<dbReference type="InterPro" id="IPR052336">
    <property type="entry name" value="MlaD_Phospholipid_Transporter"/>
</dbReference>
<evidence type="ECO:0000256" key="1">
    <source>
        <dbReference type="SAM" id="Phobius"/>
    </source>
</evidence>
<dbReference type="Pfam" id="PF11887">
    <property type="entry name" value="Mce4_CUP1"/>
    <property type="match status" value="1"/>
</dbReference>
<keyword evidence="1" id="KW-0812">Transmembrane</keyword>
<gene>
    <name evidence="4" type="ORF">ACRB68_21110</name>
</gene>
<keyword evidence="1" id="KW-1133">Transmembrane helix</keyword>
<reference evidence="4 5" key="1">
    <citation type="submission" date="2019-10" db="EMBL/GenBank/DDBJ databases">
        <title>Actinomadura rubteroloni sp. nov. and Actinomadura macrotermitis sp. nov., isolated from the gut of fungus growing-termite Macrotermes natalensis.</title>
        <authorList>
            <person name="Benndorf R."/>
            <person name="Martin K."/>
            <person name="Kuefner M."/>
            <person name="De Beer W."/>
            <person name="Kaster A.-K."/>
            <person name="Vollmers J."/>
            <person name="Poulsen M."/>
            <person name="Beemelmanns C."/>
        </authorList>
    </citation>
    <scope>NUCLEOTIDE SEQUENCE [LARGE SCALE GENOMIC DNA]</scope>
    <source>
        <strain evidence="4 5">RB68</strain>
    </source>
</reference>
<evidence type="ECO:0000313" key="4">
    <source>
        <dbReference type="EMBL" id="MQY04062.1"/>
    </source>
</evidence>
<dbReference type="Proteomes" id="UP000487268">
    <property type="component" value="Unassembled WGS sequence"/>
</dbReference>
<dbReference type="InterPro" id="IPR003399">
    <property type="entry name" value="Mce/MlaD"/>
</dbReference>
<comment type="caution">
    <text evidence="4">The sequence shown here is derived from an EMBL/GenBank/DDBJ whole genome shotgun (WGS) entry which is preliminary data.</text>
</comment>
<dbReference type="GO" id="GO:0005576">
    <property type="term" value="C:extracellular region"/>
    <property type="evidence" value="ECO:0007669"/>
    <property type="project" value="TreeGrafter"/>
</dbReference>
<evidence type="ECO:0000259" key="2">
    <source>
        <dbReference type="Pfam" id="PF02470"/>
    </source>
</evidence>
<evidence type="ECO:0000313" key="5">
    <source>
        <dbReference type="Proteomes" id="UP000487268"/>
    </source>
</evidence>
<protein>
    <recommendedName>
        <fullName evidence="6">MCE family protein</fullName>
    </recommendedName>
</protein>
<dbReference type="InterPro" id="IPR005693">
    <property type="entry name" value="Mce"/>
</dbReference>
<keyword evidence="5" id="KW-1185">Reference proteome</keyword>
<dbReference type="Pfam" id="PF02470">
    <property type="entry name" value="MlaD"/>
    <property type="match status" value="1"/>
</dbReference>
<evidence type="ECO:0008006" key="6">
    <source>
        <dbReference type="Google" id="ProtNLM"/>
    </source>
</evidence>
<feature type="transmembrane region" description="Helical" evidence="1">
    <location>
        <begin position="16"/>
        <end position="35"/>
    </location>
</feature>
<dbReference type="PANTHER" id="PTHR33371">
    <property type="entry name" value="INTERMEMBRANE PHOSPHOLIPID TRANSPORT SYSTEM BINDING PROTEIN MLAD-RELATED"/>
    <property type="match status" value="1"/>
</dbReference>
<accession>A0A7K0BT40</accession>
<dbReference type="EMBL" id="WEGH01000001">
    <property type="protein sequence ID" value="MQY04062.1"/>
    <property type="molecule type" value="Genomic_DNA"/>
</dbReference>
<organism evidence="4 5">
    <name type="scientific">Actinomadura macrotermitis</name>
    <dbReference type="NCBI Taxonomy" id="2585200"/>
    <lineage>
        <taxon>Bacteria</taxon>
        <taxon>Bacillati</taxon>
        <taxon>Actinomycetota</taxon>
        <taxon>Actinomycetes</taxon>
        <taxon>Streptosporangiales</taxon>
        <taxon>Thermomonosporaceae</taxon>
        <taxon>Actinomadura</taxon>
    </lineage>
</organism>
<dbReference type="PANTHER" id="PTHR33371:SF19">
    <property type="entry name" value="MCE-FAMILY PROTEIN MCE4A"/>
    <property type="match status" value="1"/>
</dbReference>
<dbReference type="RefSeq" id="WP_153531886.1">
    <property type="nucleotide sequence ID" value="NZ_WEGH01000001.1"/>
</dbReference>
<name>A0A7K0BT40_9ACTN</name>
<proteinExistence type="predicted"/>
<keyword evidence="1" id="KW-0472">Membrane</keyword>
<feature type="domain" description="Mce/MlaD" evidence="2">
    <location>
        <begin position="45"/>
        <end position="120"/>
    </location>
</feature>
<sequence length="412" mass="44577">MRHRRRQAGTVGRRSAGVVFMLVPALLVWLSVAIYNKSFTKVTMVKLRTASVGNEMHPHADVKLRGVVIGEVRDISSDGGDATLELAIQPDKMRLLPANVTAQMLPTTLFGPRFVALIPPAAPSPARLTAESVISQDRSSNAIEVQRVLNNLMPLLTAVQPAKLSATLTAVAQALDGRGTELGQTLVELDAYLKKFNPNLPALNRSIRELATLSNHYSEAAPDILQALNDATYTSRTIAAQRANLAAMYESVTGVSDDLTVFLRENSANMIRLSAQSRGTLEVLAKYSPELPCTLKMLTDFVPKMDQVLGKGTAQPGLHVDVHTVQSKGRYVPGKDRPVYRDRRGPHCYPAGYGAKPLRTARGGLGIANSPQENQLVNELIAPGLQEVPEALPDWSSVLLGPLYRGTEVKVG</sequence>
<dbReference type="GO" id="GO:0051701">
    <property type="term" value="P:biological process involved in interaction with host"/>
    <property type="evidence" value="ECO:0007669"/>
    <property type="project" value="TreeGrafter"/>
</dbReference>